<gene>
    <name evidence="1" type="ORF">LCGC14_0427790</name>
</gene>
<proteinExistence type="predicted"/>
<name>A0A0F9SVF0_9ZZZZ</name>
<reference evidence="1" key="1">
    <citation type="journal article" date="2015" name="Nature">
        <title>Complex archaea that bridge the gap between prokaryotes and eukaryotes.</title>
        <authorList>
            <person name="Spang A."/>
            <person name="Saw J.H."/>
            <person name="Jorgensen S.L."/>
            <person name="Zaremba-Niedzwiedzka K."/>
            <person name="Martijn J."/>
            <person name="Lind A.E."/>
            <person name="van Eijk R."/>
            <person name="Schleper C."/>
            <person name="Guy L."/>
            <person name="Ettema T.J."/>
        </authorList>
    </citation>
    <scope>NUCLEOTIDE SEQUENCE</scope>
</reference>
<dbReference type="AlphaFoldDB" id="A0A0F9SVF0"/>
<sequence>MKYRAMIHLVPCVSLRTGRPGSRWIPEWLPTAMGDESAEARWVLLEEVGRERKPYYARLEEGFTILRADEEE</sequence>
<protein>
    <submittedName>
        <fullName evidence="1">Uncharacterized protein</fullName>
    </submittedName>
</protein>
<organism evidence="1">
    <name type="scientific">marine sediment metagenome</name>
    <dbReference type="NCBI Taxonomy" id="412755"/>
    <lineage>
        <taxon>unclassified sequences</taxon>
        <taxon>metagenomes</taxon>
        <taxon>ecological metagenomes</taxon>
    </lineage>
</organism>
<accession>A0A0F9SVF0</accession>
<comment type="caution">
    <text evidence="1">The sequence shown here is derived from an EMBL/GenBank/DDBJ whole genome shotgun (WGS) entry which is preliminary data.</text>
</comment>
<evidence type="ECO:0000313" key="1">
    <source>
        <dbReference type="EMBL" id="KKN70784.1"/>
    </source>
</evidence>
<dbReference type="EMBL" id="LAZR01000397">
    <property type="protein sequence ID" value="KKN70784.1"/>
    <property type="molecule type" value="Genomic_DNA"/>
</dbReference>